<dbReference type="EMBL" id="PJNW01000003">
    <property type="protein sequence ID" value="PKR89888.1"/>
    <property type="molecule type" value="Genomic_DNA"/>
</dbReference>
<keyword evidence="1" id="KW-1133">Transmembrane helix</keyword>
<reference evidence="2 3" key="1">
    <citation type="submission" date="2017-12" db="EMBL/GenBank/DDBJ databases">
        <title>Anaerobic carbon monoxide metabolism by Pleomorphomonas carboxyditropha sp. nov., a new mesophilic hydrogenogenic carboxidotroph.</title>
        <authorList>
            <person name="Esquivel-Elizondo S."/>
            <person name="Krajmalnik-Brown R."/>
        </authorList>
    </citation>
    <scope>NUCLEOTIDE SEQUENCE [LARGE SCALE GENOMIC DNA]</scope>
    <source>
        <strain evidence="2 3">R5-392</strain>
    </source>
</reference>
<evidence type="ECO:0000313" key="3">
    <source>
        <dbReference type="Proteomes" id="UP000233491"/>
    </source>
</evidence>
<dbReference type="RefSeq" id="WP_101288400.1">
    <property type="nucleotide sequence ID" value="NZ_FOUQ01000003.1"/>
</dbReference>
<feature type="transmembrane region" description="Helical" evidence="1">
    <location>
        <begin position="17"/>
        <end position="38"/>
    </location>
</feature>
<protein>
    <submittedName>
        <fullName evidence="2">Uncharacterized protein</fullName>
    </submittedName>
</protein>
<name>A0A1I4S7K5_9HYPH</name>
<sequence length="63" mass="6230">MPALALVEQSAPVVTTLAAQFLALAPLIAAVILLVAALSAGGRGVPAAEIVPRRSARGRKTGG</sequence>
<comment type="caution">
    <text evidence="2">The sequence shown here is derived from an EMBL/GenBank/DDBJ whole genome shotgun (WGS) entry which is preliminary data.</text>
</comment>
<dbReference type="AlphaFoldDB" id="A0A1I4S7K5"/>
<organism evidence="2 3">
    <name type="scientific">Pleomorphomonas diazotrophica</name>
    <dbReference type="NCBI Taxonomy" id="1166257"/>
    <lineage>
        <taxon>Bacteria</taxon>
        <taxon>Pseudomonadati</taxon>
        <taxon>Pseudomonadota</taxon>
        <taxon>Alphaproteobacteria</taxon>
        <taxon>Hyphomicrobiales</taxon>
        <taxon>Pleomorphomonadaceae</taxon>
        <taxon>Pleomorphomonas</taxon>
    </lineage>
</organism>
<evidence type="ECO:0000313" key="2">
    <source>
        <dbReference type="EMBL" id="PKR89888.1"/>
    </source>
</evidence>
<evidence type="ECO:0000256" key="1">
    <source>
        <dbReference type="SAM" id="Phobius"/>
    </source>
</evidence>
<dbReference type="Proteomes" id="UP000233491">
    <property type="component" value="Unassembled WGS sequence"/>
</dbReference>
<keyword evidence="3" id="KW-1185">Reference proteome</keyword>
<keyword evidence="1" id="KW-0812">Transmembrane</keyword>
<accession>A0A1I4S7K5</accession>
<proteinExistence type="predicted"/>
<keyword evidence="1" id="KW-0472">Membrane</keyword>
<gene>
    <name evidence="2" type="ORF">CXZ10_06820</name>
</gene>